<sequence>MYPQTINKLIDCLKKLPSVGPRTAERFVFHWLMSGKKEVNDLREALSHMLTNIKSCKTCWNFSDISPCAICQDKKRNTGMICVVSEPPDIQSIEKIDGFHGLYHVLRGQLELDNQEESLNQLKINELKQRITVNKNEIKEIVLALNPDLPGETMMMYLKKELQKLRPDLKITRLARGLPLGSDLQYADDITLTSAWQNRKEM</sequence>
<keyword evidence="3 7" id="KW-0863">Zinc-finger</keyword>
<dbReference type="InterPro" id="IPR034137">
    <property type="entry name" value="TOPRIM_RecR"/>
</dbReference>
<dbReference type="GO" id="GO:0008270">
    <property type="term" value="F:zinc ion binding"/>
    <property type="evidence" value="ECO:0007669"/>
    <property type="project" value="UniProtKB-KW"/>
</dbReference>
<dbReference type="PROSITE" id="PS50880">
    <property type="entry name" value="TOPRIM"/>
    <property type="match status" value="1"/>
</dbReference>
<dbReference type="AlphaFoldDB" id="A0A2M6W5X4"/>
<feature type="domain" description="Toprim" evidence="8">
    <location>
        <begin position="79"/>
        <end position="179"/>
    </location>
</feature>
<dbReference type="Gene3D" id="1.10.8.420">
    <property type="entry name" value="RecR Domain 1"/>
    <property type="match status" value="1"/>
</dbReference>
<dbReference type="GO" id="GO:0003677">
    <property type="term" value="F:DNA binding"/>
    <property type="evidence" value="ECO:0007669"/>
    <property type="project" value="UniProtKB-UniRule"/>
</dbReference>
<dbReference type="InterPro" id="IPR006171">
    <property type="entry name" value="TOPRIM_dom"/>
</dbReference>
<evidence type="ECO:0000313" key="10">
    <source>
        <dbReference type="Proteomes" id="UP000231426"/>
    </source>
</evidence>
<evidence type="ECO:0000256" key="7">
    <source>
        <dbReference type="HAMAP-Rule" id="MF_00017"/>
    </source>
</evidence>
<comment type="function">
    <text evidence="7">May play a role in DNA repair. It seems to be involved in an RecBC-independent recombinational process of DNA repair. It may act with RecF and RecO.</text>
</comment>
<dbReference type="Pfam" id="PF13662">
    <property type="entry name" value="Toprim_4"/>
    <property type="match status" value="1"/>
</dbReference>
<evidence type="ECO:0000256" key="4">
    <source>
        <dbReference type="ARBA" id="ARBA00022833"/>
    </source>
</evidence>
<proteinExistence type="inferred from homology"/>
<evidence type="ECO:0000256" key="5">
    <source>
        <dbReference type="ARBA" id="ARBA00023172"/>
    </source>
</evidence>
<evidence type="ECO:0000256" key="3">
    <source>
        <dbReference type="ARBA" id="ARBA00022771"/>
    </source>
</evidence>
<protein>
    <recommendedName>
        <fullName evidence="7">Recombination protein RecR</fullName>
    </recommendedName>
</protein>
<dbReference type="InterPro" id="IPR000093">
    <property type="entry name" value="DNA_Rcmb_RecR"/>
</dbReference>
<dbReference type="InterPro" id="IPR015967">
    <property type="entry name" value="Rcmb_RecR_Znf"/>
</dbReference>
<dbReference type="Pfam" id="PF21176">
    <property type="entry name" value="RecR_HhH"/>
    <property type="match status" value="1"/>
</dbReference>
<dbReference type="GO" id="GO:0006310">
    <property type="term" value="P:DNA recombination"/>
    <property type="evidence" value="ECO:0007669"/>
    <property type="project" value="UniProtKB-UniRule"/>
</dbReference>
<dbReference type="SMART" id="SM00493">
    <property type="entry name" value="TOPRIM"/>
    <property type="match status" value="1"/>
</dbReference>
<evidence type="ECO:0000256" key="6">
    <source>
        <dbReference type="ARBA" id="ARBA00023204"/>
    </source>
</evidence>
<feature type="zinc finger region" description="C4-type" evidence="7">
    <location>
        <begin position="56"/>
        <end position="71"/>
    </location>
</feature>
<dbReference type="EMBL" id="PFBV01000005">
    <property type="protein sequence ID" value="PIT88181.1"/>
    <property type="molecule type" value="Genomic_DNA"/>
</dbReference>
<evidence type="ECO:0000256" key="2">
    <source>
        <dbReference type="ARBA" id="ARBA00022763"/>
    </source>
</evidence>
<dbReference type="PROSITE" id="PS01300">
    <property type="entry name" value="RECR"/>
    <property type="match status" value="1"/>
</dbReference>
<dbReference type="PANTHER" id="PTHR30446:SF0">
    <property type="entry name" value="RECOMBINATION PROTEIN RECR"/>
    <property type="match status" value="1"/>
</dbReference>
<dbReference type="Proteomes" id="UP000231426">
    <property type="component" value="Unassembled WGS sequence"/>
</dbReference>
<keyword evidence="2 7" id="KW-0227">DNA damage</keyword>
<keyword evidence="4 7" id="KW-0862">Zinc</keyword>
<dbReference type="SUPFAM" id="SSF111304">
    <property type="entry name" value="Recombination protein RecR"/>
    <property type="match status" value="1"/>
</dbReference>
<keyword evidence="6 7" id="KW-0234">DNA repair</keyword>
<dbReference type="Pfam" id="PF02132">
    <property type="entry name" value="RecR_ZnF"/>
    <property type="match status" value="1"/>
</dbReference>
<dbReference type="PANTHER" id="PTHR30446">
    <property type="entry name" value="RECOMBINATION PROTEIN RECR"/>
    <property type="match status" value="1"/>
</dbReference>
<dbReference type="Pfam" id="PF21175">
    <property type="entry name" value="RecR_C"/>
    <property type="match status" value="1"/>
</dbReference>
<dbReference type="NCBIfam" id="TIGR00615">
    <property type="entry name" value="recR"/>
    <property type="match status" value="1"/>
</dbReference>
<dbReference type="GO" id="GO:0006281">
    <property type="term" value="P:DNA repair"/>
    <property type="evidence" value="ECO:0007669"/>
    <property type="project" value="UniProtKB-UniRule"/>
</dbReference>
<name>A0A2M6W5X4_9BACT</name>
<comment type="caution">
    <text evidence="9">The sequence shown here is derived from an EMBL/GenBank/DDBJ whole genome shotgun (WGS) entry which is preliminary data.</text>
</comment>
<dbReference type="Gene3D" id="3.40.1360.10">
    <property type="match status" value="1"/>
</dbReference>
<accession>A0A2M6W5X4</accession>
<evidence type="ECO:0000259" key="8">
    <source>
        <dbReference type="PROSITE" id="PS50880"/>
    </source>
</evidence>
<gene>
    <name evidence="7" type="primary">recR</name>
    <name evidence="9" type="ORF">COU29_04180</name>
</gene>
<organism evidence="9 10">
    <name type="scientific">Candidatus Magasanikbacteria bacterium CG10_big_fil_rev_8_21_14_0_10_36_32</name>
    <dbReference type="NCBI Taxonomy" id="1974646"/>
    <lineage>
        <taxon>Bacteria</taxon>
        <taxon>Candidatus Magasanikiibacteriota</taxon>
    </lineage>
</organism>
<evidence type="ECO:0000256" key="1">
    <source>
        <dbReference type="ARBA" id="ARBA00022723"/>
    </source>
</evidence>
<keyword evidence="1 7" id="KW-0479">Metal-binding</keyword>
<dbReference type="CDD" id="cd01025">
    <property type="entry name" value="TOPRIM_recR"/>
    <property type="match status" value="1"/>
</dbReference>
<dbReference type="HAMAP" id="MF_00017">
    <property type="entry name" value="RecR"/>
    <property type="match status" value="1"/>
</dbReference>
<dbReference type="InterPro" id="IPR023627">
    <property type="entry name" value="Rcmb_RecR"/>
</dbReference>
<evidence type="ECO:0000313" key="9">
    <source>
        <dbReference type="EMBL" id="PIT88181.1"/>
    </source>
</evidence>
<comment type="similarity">
    <text evidence="7">Belongs to the RecR family.</text>
</comment>
<reference evidence="10" key="1">
    <citation type="submission" date="2017-09" db="EMBL/GenBank/DDBJ databases">
        <title>Depth-based differentiation of microbial function through sediment-hosted aquifers and enrichment of novel symbionts in the deep terrestrial subsurface.</title>
        <authorList>
            <person name="Probst A.J."/>
            <person name="Ladd B."/>
            <person name="Jarett J.K."/>
            <person name="Geller-Mcgrath D.E."/>
            <person name="Sieber C.M.K."/>
            <person name="Emerson J.B."/>
            <person name="Anantharaman K."/>
            <person name="Thomas B.C."/>
            <person name="Malmstrom R."/>
            <person name="Stieglmeier M."/>
            <person name="Klingl A."/>
            <person name="Woyke T."/>
            <person name="Ryan C.M."/>
            <person name="Banfield J.F."/>
        </authorList>
    </citation>
    <scope>NUCLEOTIDE SEQUENCE [LARGE SCALE GENOMIC DNA]</scope>
</reference>
<keyword evidence="5 7" id="KW-0233">DNA recombination</keyword>